<protein>
    <submittedName>
        <fullName evidence="1">(salmon louse) hypothetical protein</fullName>
    </submittedName>
</protein>
<gene>
    <name evidence="1" type="ORF">LSAA_10343</name>
</gene>
<dbReference type="OrthoDB" id="6352077at2759"/>
<organism evidence="1 2">
    <name type="scientific">Lepeophtheirus salmonis</name>
    <name type="common">Salmon louse</name>
    <name type="synonym">Caligus salmonis</name>
    <dbReference type="NCBI Taxonomy" id="72036"/>
    <lineage>
        <taxon>Eukaryota</taxon>
        <taxon>Metazoa</taxon>
        <taxon>Ecdysozoa</taxon>
        <taxon>Arthropoda</taxon>
        <taxon>Crustacea</taxon>
        <taxon>Multicrustacea</taxon>
        <taxon>Hexanauplia</taxon>
        <taxon>Copepoda</taxon>
        <taxon>Siphonostomatoida</taxon>
        <taxon>Caligidae</taxon>
        <taxon>Lepeophtheirus</taxon>
    </lineage>
</organism>
<dbReference type="Proteomes" id="UP000675881">
    <property type="component" value="Chromosome 5"/>
</dbReference>
<proteinExistence type="predicted"/>
<dbReference type="AlphaFoldDB" id="A0A7R8CW05"/>
<sequence>MNTIICRLILCTLSLLLGALQGQQFRKDSSLAKILQEQRFNLGNGKFGHAAQQEDGTEMMVKSTRSNMRLVLMVLESLMALIFHLEDKNAAAAVVKENGEIKEYDYEYYDSTLPESPFVNPHDPTHHKPMLLAGNLAGHLAALFETPPSTIANPLSPKTTPLPRRNIFPPGQLQLDRFTNGFNFKFKSQ</sequence>
<name>A0A7R8CW05_LEPSM</name>
<dbReference type="EMBL" id="HG994584">
    <property type="protein sequence ID" value="CAF2949372.1"/>
    <property type="molecule type" value="Genomic_DNA"/>
</dbReference>
<keyword evidence="2" id="KW-1185">Reference proteome</keyword>
<reference evidence="1" key="1">
    <citation type="submission" date="2021-02" db="EMBL/GenBank/DDBJ databases">
        <authorList>
            <person name="Bekaert M."/>
        </authorList>
    </citation>
    <scope>NUCLEOTIDE SEQUENCE</scope>
    <source>
        <strain evidence="1">IoA-00</strain>
    </source>
</reference>
<evidence type="ECO:0000313" key="1">
    <source>
        <dbReference type="EMBL" id="CAF2949372.1"/>
    </source>
</evidence>
<evidence type="ECO:0000313" key="2">
    <source>
        <dbReference type="Proteomes" id="UP000675881"/>
    </source>
</evidence>
<accession>A0A7R8CW05</accession>